<evidence type="ECO:0000256" key="1">
    <source>
        <dbReference type="ARBA" id="ARBA00005384"/>
    </source>
</evidence>
<reference evidence="7 8" key="1">
    <citation type="submission" date="2020-08" db="EMBL/GenBank/DDBJ databases">
        <title>Genomic Encyclopedia of Type Strains, Phase IV (KMG-V): Genome sequencing to study the core and pangenomes of soil and plant-associated prokaryotes.</title>
        <authorList>
            <person name="Whitman W."/>
        </authorList>
    </citation>
    <scope>NUCLEOTIDE SEQUENCE [LARGE SCALE GENOMIC DNA]</scope>
    <source>
        <strain evidence="7 8">M2T3</strain>
    </source>
</reference>
<dbReference type="SUPFAM" id="SSF46785">
    <property type="entry name" value="Winged helix' DNA-binding domain"/>
    <property type="match status" value="1"/>
</dbReference>
<dbReference type="InterPro" id="IPR015421">
    <property type="entry name" value="PyrdxlP-dep_Trfase_major"/>
</dbReference>
<keyword evidence="7" id="KW-0808">Transferase</keyword>
<dbReference type="InterPro" id="IPR004839">
    <property type="entry name" value="Aminotransferase_I/II_large"/>
</dbReference>
<dbReference type="GO" id="GO:0008483">
    <property type="term" value="F:transaminase activity"/>
    <property type="evidence" value="ECO:0007669"/>
    <property type="project" value="UniProtKB-KW"/>
</dbReference>
<evidence type="ECO:0000256" key="3">
    <source>
        <dbReference type="ARBA" id="ARBA00023015"/>
    </source>
</evidence>
<evidence type="ECO:0000256" key="5">
    <source>
        <dbReference type="ARBA" id="ARBA00023163"/>
    </source>
</evidence>
<keyword evidence="3" id="KW-0805">Transcription regulation</keyword>
<accession>A0A7X0J466</accession>
<dbReference type="InterPro" id="IPR015424">
    <property type="entry name" value="PyrdxlP-dep_Trfase"/>
</dbReference>
<organism evidence="7 8">
    <name type="scientific">Pedobacter cryoconitis</name>
    <dbReference type="NCBI Taxonomy" id="188932"/>
    <lineage>
        <taxon>Bacteria</taxon>
        <taxon>Pseudomonadati</taxon>
        <taxon>Bacteroidota</taxon>
        <taxon>Sphingobacteriia</taxon>
        <taxon>Sphingobacteriales</taxon>
        <taxon>Sphingobacteriaceae</taxon>
        <taxon>Pedobacter</taxon>
    </lineage>
</organism>
<protein>
    <submittedName>
        <fullName evidence="7">GntR family transcriptional regulator/MocR family aminotransferase</fullName>
    </submittedName>
</protein>
<keyword evidence="4" id="KW-0238">DNA-binding</keyword>
<keyword evidence="7" id="KW-0032">Aminotransferase</keyword>
<dbReference type="InterPro" id="IPR036388">
    <property type="entry name" value="WH-like_DNA-bd_sf"/>
</dbReference>
<dbReference type="Gene3D" id="1.10.10.10">
    <property type="entry name" value="Winged helix-like DNA-binding domain superfamily/Winged helix DNA-binding domain"/>
    <property type="match status" value="1"/>
</dbReference>
<dbReference type="Gene3D" id="3.40.640.10">
    <property type="entry name" value="Type I PLP-dependent aspartate aminotransferase-like (Major domain)"/>
    <property type="match status" value="1"/>
</dbReference>
<evidence type="ECO:0000256" key="2">
    <source>
        <dbReference type="ARBA" id="ARBA00022898"/>
    </source>
</evidence>
<dbReference type="PROSITE" id="PS50949">
    <property type="entry name" value="HTH_GNTR"/>
    <property type="match status" value="1"/>
</dbReference>
<dbReference type="PANTHER" id="PTHR46577">
    <property type="entry name" value="HTH-TYPE TRANSCRIPTIONAL REGULATORY PROTEIN GABR"/>
    <property type="match status" value="1"/>
</dbReference>
<dbReference type="Proteomes" id="UP000521017">
    <property type="component" value="Unassembled WGS sequence"/>
</dbReference>
<dbReference type="InterPro" id="IPR051446">
    <property type="entry name" value="HTH_trans_reg/aminotransferase"/>
</dbReference>
<dbReference type="RefSeq" id="WP_184624047.1">
    <property type="nucleotide sequence ID" value="NZ_JACHCC010000003.1"/>
</dbReference>
<keyword evidence="2" id="KW-0663">Pyridoxal phosphate</keyword>
<comment type="caution">
    <text evidence="7">The sequence shown here is derived from an EMBL/GenBank/DDBJ whole genome shotgun (WGS) entry which is preliminary data.</text>
</comment>
<dbReference type="GO" id="GO:0030170">
    <property type="term" value="F:pyridoxal phosphate binding"/>
    <property type="evidence" value="ECO:0007669"/>
    <property type="project" value="InterPro"/>
</dbReference>
<dbReference type="CDD" id="cd07377">
    <property type="entry name" value="WHTH_GntR"/>
    <property type="match status" value="1"/>
</dbReference>
<dbReference type="InterPro" id="IPR036390">
    <property type="entry name" value="WH_DNA-bd_sf"/>
</dbReference>
<feature type="domain" description="HTH gntR-type" evidence="6">
    <location>
        <begin position="21"/>
        <end position="89"/>
    </location>
</feature>
<dbReference type="PANTHER" id="PTHR46577:SF1">
    <property type="entry name" value="HTH-TYPE TRANSCRIPTIONAL REGULATORY PROTEIN GABR"/>
    <property type="match status" value="1"/>
</dbReference>
<dbReference type="InterPro" id="IPR000524">
    <property type="entry name" value="Tscrpt_reg_HTH_GntR"/>
</dbReference>
<dbReference type="CDD" id="cd00609">
    <property type="entry name" value="AAT_like"/>
    <property type="match status" value="1"/>
</dbReference>
<evidence type="ECO:0000256" key="4">
    <source>
        <dbReference type="ARBA" id="ARBA00023125"/>
    </source>
</evidence>
<dbReference type="Pfam" id="PF00155">
    <property type="entry name" value="Aminotran_1_2"/>
    <property type="match status" value="1"/>
</dbReference>
<evidence type="ECO:0000313" key="7">
    <source>
        <dbReference type="EMBL" id="MBB6499316.1"/>
    </source>
</evidence>
<name>A0A7X0J466_9SPHI</name>
<proteinExistence type="inferred from homology"/>
<dbReference type="AlphaFoldDB" id="A0A7X0J466"/>
<comment type="similarity">
    <text evidence="1">In the C-terminal section; belongs to the class-I pyridoxal-phosphate-dependent aminotransferase family.</text>
</comment>
<keyword evidence="5" id="KW-0804">Transcription</keyword>
<evidence type="ECO:0000313" key="8">
    <source>
        <dbReference type="Proteomes" id="UP000521017"/>
    </source>
</evidence>
<gene>
    <name evidence="7" type="ORF">HDF25_001457</name>
</gene>
<dbReference type="EMBL" id="JACHCC010000003">
    <property type="protein sequence ID" value="MBB6499316.1"/>
    <property type="molecule type" value="Genomic_DNA"/>
</dbReference>
<dbReference type="GO" id="GO:0003700">
    <property type="term" value="F:DNA-binding transcription factor activity"/>
    <property type="evidence" value="ECO:0007669"/>
    <property type="project" value="InterPro"/>
</dbReference>
<dbReference type="Pfam" id="PF00392">
    <property type="entry name" value="GntR"/>
    <property type="match status" value="1"/>
</dbReference>
<evidence type="ECO:0000259" key="6">
    <source>
        <dbReference type="PROSITE" id="PS50949"/>
    </source>
</evidence>
<dbReference type="GO" id="GO:0003677">
    <property type="term" value="F:DNA binding"/>
    <property type="evidence" value="ECO:0007669"/>
    <property type="project" value="UniProtKB-KW"/>
</dbReference>
<sequence length="500" mass="56212">MPKISHDISIAGLTIDRKSKIPLTKQLYEGIRSAIINRQIRPGQRLPSSRTLAEDIGLSRNIVLLAYEQLTLEGYLTGSVGKGSFVSEDTYDSFAGQAIQQNKPVAPPDPGTEVQLPKLDQVSAVYVKRETSKAIVKPFQNPVPALDHFPFQSWSKCAGKIFRSLEFLQLSYDDAQGCYPLREAIAAHLRINRALSCEPEQIIITNGTQQALNLIASLLMQKGEQFWIEDPGYINAKLAFIQAGGIPCYIPVDVNGIDLDHACIHYPKAKLAFLTPSHQFPLGGTFSIAKRMQLLEWASKNKMWIVEDDYDSEFRYSAKPVPSLQGMDHYQRVIYTGTFSKVLFPGLRIGYLVLPNPHLTQAFKQAKAFADRQNAITDQLILNEFIKEGYYATHLRKMRVLYKKRQDHLLELIRKHGGELLRAEKQGSGMHIIAYLQENQDDQQIAAILDQAGIITTALSVYSSKFKYPPGLLLGYTAFTEKDLETGFFKLLAILKEQHP</sequence>
<dbReference type="SMART" id="SM00345">
    <property type="entry name" value="HTH_GNTR"/>
    <property type="match status" value="1"/>
</dbReference>
<dbReference type="SUPFAM" id="SSF53383">
    <property type="entry name" value="PLP-dependent transferases"/>
    <property type="match status" value="1"/>
</dbReference>